<name>A0A935C8J1_9BACT</name>
<protein>
    <submittedName>
        <fullName evidence="4">SMP-30/gluconolactonase/LRE family protein</fullName>
    </submittedName>
</protein>
<evidence type="ECO:0000313" key="4">
    <source>
        <dbReference type="EMBL" id="MBK6265525.1"/>
    </source>
</evidence>
<dbReference type="EMBL" id="JAEQBW010000004">
    <property type="protein sequence ID" value="MBK6265525.1"/>
    <property type="molecule type" value="Genomic_DNA"/>
</dbReference>
<keyword evidence="5" id="KW-1185">Reference proteome</keyword>
<dbReference type="SUPFAM" id="SSF63829">
    <property type="entry name" value="Calcium-dependent phosphotriesterase"/>
    <property type="match status" value="1"/>
</dbReference>
<gene>
    <name evidence="4" type="ORF">JKA74_10795</name>
</gene>
<evidence type="ECO:0000313" key="5">
    <source>
        <dbReference type="Proteomes" id="UP000611723"/>
    </source>
</evidence>
<evidence type="ECO:0000259" key="3">
    <source>
        <dbReference type="Pfam" id="PF08450"/>
    </source>
</evidence>
<keyword evidence="1" id="KW-0378">Hydrolase</keyword>
<dbReference type="AlphaFoldDB" id="A0A935C8J1"/>
<feature type="domain" description="SMP-30/Gluconolactonase/LRE-like region" evidence="3">
    <location>
        <begin position="41"/>
        <end position="282"/>
    </location>
</feature>
<dbReference type="PANTHER" id="PTHR47572">
    <property type="entry name" value="LIPOPROTEIN-RELATED"/>
    <property type="match status" value="1"/>
</dbReference>
<keyword evidence="2" id="KW-0732">Signal</keyword>
<dbReference type="RefSeq" id="WP_201431205.1">
    <property type="nucleotide sequence ID" value="NZ_JAEQBW010000004.1"/>
</dbReference>
<evidence type="ECO:0000256" key="2">
    <source>
        <dbReference type="SAM" id="SignalP"/>
    </source>
</evidence>
<sequence length="296" mass="32938">MIKFLLSLIALNLLLFSCTQPTENPFATNATAELIIDGFSFTEGPTSDSEGNIYFTDQPNNLIYKYSTEAVLDTFSNESSRSNGLYIDQNENLWACADMYNQLWKYDLNGNKEVVLNPEGKVVFNGPNDVWVHTNGNVYFTDPYYKRPYWEGVHDTLVYQGVYLLRKGQIAPVLLDSTLVQPNGIVGISSDNFLYVADIGDDKTYRYSILADGTLAEKELLIEQGSDGMTLDSEGNIYLTGKGVDVFDSSGKAIRHLDIPEDWTANICFGGKDNNELFITASKGLYGLKTNVKGVK</sequence>
<feature type="chain" id="PRO_5037020801" evidence="2">
    <location>
        <begin position="23"/>
        <end position="296"/>
    </location>
</feature>
<evidence type="ECO:0000256" key="1">
    <source>
        <dbReference type="ARBA" id="ARBA00022801"/>
    </source>
</evidence>
<dbReference type="PANTHER" id="PTHR47572:SF4">
    <property type="entry name" value="LACTONASE DRP35"/>
    <property type="match status" value="1"/>
</dbReference>
<dbReference type="Gene3D" id="2.120.10.30">
    <property type="entry name" value="TolB, C-terminal domain"/>
    <property type="match status" value="1"/>
</dbReference>
<accession>A0A935C8J1</accession>
<dbReference type="Proteomes" id="UP000611723">
    <property type="component" value="Unassembled WGS sequence"/>
</dbReference>
<dbReference type="Pfam" id="PF08450">
    <property type="entry name" value="SGL"/>
    <property type="match status" value="1"/>
</dbReference>
<dbReference type="InterPro" id="IPR013658">
    <property type="entry name" value="SGL"/>
</dbReference>
<reference evidence="4" key="1">
    <citation type="submission" date="2021-01" db="EMBL/GenBank/DDBJ databases">
        <title>Marivirga aurantiaca sp. nov., isolated from intertidal surface sediments.</title>
        <authorList>
            <person name="Zhang M."/>
        </authorList>
    </citation>
    <scope>NUCLEOTIDE SEQUENCE</scope>
    <source>
        <strain evidence="4">S37H4</strain>
    </source>
</reference>
<comment type="caution">
    <text evidence="4">The sequence shown here is derived from an EMBL/GenBank/DDBJ whole genome shotgun (WGS) entry which is preliminary data.</text>
</comment>
<dbReference type="GO" id="GO:0016787">
    <property type="term" value="F:hydrolase activity"/>
    <property type="evidence" value="ECO:0007669"/>
    <property type="project" value="UniProtKB-KW"/>
</dbReference>
<organism evidence="4 5">
    <name type="scientific">Marivirga aurantiaca</name>
    <dbReference type="NCBI Taxonomy" id="2802615"/>
    <lineage>
        <taxon>Bacteria</taxon>
        <taxon>Pseudomonadati</taxon>
        <taxon>Bacteroidota</taxon>
        <taxon>Cytophagia</taxon>
        <taxon>Cytophagales</taxon>
        <taxon>Marivirgaceae</taxon>
        <taxon>Marivirga</taxon>
    </lineage>
</organism>
<proteinExistence type="predicted"/>
<dbReference type="PROSITE" id="PS51257">
    <property type="entry name" value="PROKAR_LIPOPROTEIN"/>
    <property type="match status" value="1"/>
</dbReference>
<dbReference type="InterPro" id="IPR051262">
    <property type="entry name" value="SMP-30/CGR1_Lactonase"/>
</dbReference>
<feature type="signal peptide" evidence="2">
    <location>
        <begin position="1"/>
        <end position="22"/>
    </location>
</feature>
<dbReference type="InterPro" id="IPR011042">
    <property type="entry name" value="6-blade_b-propeller_TolB-like"/>
</dbReference>